<dbReference type="InterPro" id="IPR001568">
    <property type="entry name" value="RNase_T2-like"/>
</dbReference>
<reference evidence="5" key="1">
    <citation type="submission" date="2023-08" db="EMBL/GenBank/DDBJ databases">
        <title>Pelteobagrus vachellii genome.</title>
        <authorList>
            <person name="Liu H."/>
        </authorList>
    </citation>
    <scope>NUCLEOTIDE SEQUENCE</scope>
    <source>
        <strain evidence="5">PRFRI_2022a</strain>
        <tissue evidence="5">Muscle</tissue>
    </source>
</reference>
<comment type="caution">
    <text evidence="5">The sequence shown here is derived from an EMBL/GenBank/DDBJ whole genome shotgun (WGS) entry which is preliminary data.</text>
</comment>
<gene>
    <name evidence="5" type="ORF">Q7C36_016426</name>
</gene>
<evidence type="ECO:0000256" key="2">
    <source>
        <dbReference type="ARBA" id="ARBA00007469"/>
    </source>
</evidence>
<keyword evidence="6" id="KW-1185">Reference proteome</keyword>
<dbReference type="SUPFAM" id="SSF55895">
    <property type="entry name" value="Ribonuclease Rh-like"/>
    <property type="match status" value="1"/>
</dbReference>
<dbReference type="GO" id="GO:0003723">
    <property type="term" value="F:RNA binding"/>
    <property type="evidence" value="ECO:0007669"/>
    <property type="project" value="InterPro"/>
</dbReference>
<accession>A0AA88S9B1</accession>
<sequence length="260" mass="30246">MAFYKMSTIWVCSTVLLIGWVFTQDQPHWPTSEIRHSCNWTCMLFTLQWPGSFCLNIDKKNICRIPENIQDWTIHGLWPLKDHYCCNCWPIFHSHLQELEPEISQLWPSLIKTRSNFIFWKDEWFKHGTCAGCVENMSSPFLYFKAVLKLRLLFSVDIFLEKAGIKPSCNASYKYDDLHGALKPLLGDNFVLQCVKDEKEREAWLQLKIDVSKNVTLGCPAAEKLESSRVTNTSSGHPCPRNTTIFYFPINHKHPQQPCT</sequence>
<dbReference type="PANTHER" id="PTHR11240">
    <property type="entry name" value="RIBONUCLEASE T2"/>
    <property type="match status" value="1"/>
</dbReference>
<evidence type="ECO:0000256" key="3">
    <source>
        <dbReference type="RuleBase" id="RU004328"/>
    </source>
</evidence>
<dbReference type="PROSITE" id="PS00530">
    <property type="entry name" value="RNASE_T2_1"/>
    <property type="match status" value="1"/>
</dbReference>
<dbReference type="GO" id="GO:0043202">
    <property type="term" value="C:lysosomal lumen"/>
    <property type="evidence" value="ECO:0007669"/>
    <property type="project" value="UniProtKB-SubCell"/>
</dbReference>
<dbReference type="AlphaFoldDB" id="A0AA88S9B1"/>
<evidence type="ECO:0000256" key="1">
    <source>
        <dbReference type="ARBA" id="ARBA00004227"/>
    </source>
</evidence>
<protein>
    <submittedName>
        <fullName evidence="5">Uncharacterized protein</fullName>
    </submittedName>
</protein>
<dbReference type="InterPro" id="IPR018188">
    <property type="entry name" value="RNase_T2_His_AS_1"/>
</dbReference>
<comment type="similarity">
    <text evidence="2 3">Belongs to the RNase T2 family.</text>
</comment>
<name>A0AA88S9B1_TACVA</name>
<dbReference type="InterPro" id="IPR036430">
    <property type="entry name" value="RNase_T2-like_sf"/>
</dbReference>
<proteinExistence type="inferred from homology"/>
<dbReference type="InterPro" id="IPR033130">
    <property type="entry name" value="RNase_T2_His_AS_2"/>
</dbReference>
<dbReference type="GO" id="GO:0006401">
    <property type="term" value="P:RNA catabolic process"/>
    <property type="evidence" value="ECO:0007669"/>
    <property type="project" value="TreeGrafter"/>
</dbReference>
<keyword evidence="4" id="KW-0732">Signal</keyword>
<dbReference type="PROSITE" id="PS00531">
    <property type="entry name" value="RNASE_T2_2"/>
    <property type="match status" value="1"/>
</dbReference>
<dbReference type="Proteomes" id="UP001187315">
    <property type="component" value="Unassembled WGS sequence"/>
</dbReference>
<evidence type="ECO:0000313" key="5">
    <source>
        <dbReference type="EMBL" id="KAK2831340.1"/>
    </source>
</evidence>
<comment type="subcellular location">
    <subcellularLocation>
        <location evidence="1">Lysosome lumen</location>
    </subcellularLocation>
</comment>
<evidence type="ECO:0000313" key="6">
    <source>
        <dbReference type="Proteomes" id="UP001187315"/>
    </source>
</evidence>
<organism evidence="5 6">
    <name type="scientific">Tachysurus vachellii</name>
    <name type="common">Darkbarbel catfish</name>
    <name type="synonym">Pelteobagrus vachellii</name>
    <dbReference type="NCBI Taxonomy" id="175792"/>
    <lineage>
        <taxon>Eukaryota</taxon>
        <taxon>Metazoa</taxon>
        <taxon>Chordata</taxon>
        <taxon>Craniata</taxon>
        <taxon>Vertebrata</taxon>
        <taxon>Euteleostomi</taxon>
        <taxon>Actinopterygii</taxon>
        <taxon>Neopterygii</taxon>
        <taxon>Teleostei</taxon>
        <taxon>Ostariophysi</taxon>
        <taxon>Siluriformes</taxon>
        <taxon>Bagridae</taxon>
        <taxon>Tachysurus</taxon>
    </lineage>
</organism>
<dbReference type="Gene3D" id="3.90.730.10">
    <property type="entry name" value="Ribonuclease T2-like"/>
    <property type="match status" value="1"/>
</dbReference>
<dbReference type="GO" id="GO:0033897">
    <property type="term" value="F:ribonuclease T2 activity"/>
    <property type="evidence" value="ECO:0007669"/>
    <property type="project" value="InterPro"/>
</dbReference>
<evidence type="ECO:0000256" key="4">
    <source>
        <dbReference type="SAM" id="SignalP"/>
    </source>
</evidence>
<feature type="chain" id="PRO_5041744850" evidence="4">
    <location>
        <begin position="24"/>
        <end position="260"/>
    </location>
</feature>
<dbReference type="Pfam" id="PF00445">
    <property type="entry name" value="Ribonuclease_T2"/>
    <property type="match status" value="1"/>
</dbReference>
<dbReference type="GO" id="GO:0005576">
    <property type="term" value="C:extracellular region"/>
    <property type="evidence" value="ECO:0007669"/>
    <property type="project" value="TreeGrafter"/>
</dbReference>
<dbReference type="PANTHER" id="PTHR11240:SF85">
    <property type="entry name" value="RIBONUCLEASE T2"/>
    <property type="match status" value="1"/>
</dbReference>
<feature type="signal peptide" evidence="4">
    <location>
        <begin position="1"/>
        <end position="23"/>
    </location>
</feature>
<dbReference type="EMBL" id="JAVHJS010000017">
    <property type="protein sequence ID" value="KAK2831340.1"/>
    <property type="molecule type" value="Genomic_DNA"/>
</dbReference>